<evidence type="ECO:0000313" key="1">
    <source>
        <dbReference type="EMBL" id="SVD32846.1"/>
    </source>
</evidence>
<accession>A0A382UF01</accession>
<name>A0A382UF01_9ZZZZ</name>
<reference evidence="1" key="1">
    <citation type="submission" date="2018-05" db="EMBL/GenBank/DDBJ databases">
        <authorList>
            <person name="Lanie J.A."/>
            <person name="Ng W.-L."/>
            <person name="Kazmierczak K.M."/>
            <person name="Andrzejewski T.M."/>
            <person name="Davidsen T.M."/>
            <person name="Wayne K.J."/>
            <person name="Tettelin H."/>
            <person name="Glass J.I."/>
            <person name="Rusch D."/>
            <person name="Podicherti R."/>
            <person name="Tsui H.-C.T."/>
            <person name="Winkler M.E."/>
        </authorList>
    </citation>
    <scope>NUCLEOTIDE SEQUENCE</scope>
</reference>
<gene>
    <name evidence="1" type="ORF">METZ01_LOCUS385700</name>
</gene>
<organism evidence="1">
    <name type="scientific">marine metagenome</name>
    <dbReference type="NCBI Taxonomy" id="408172"/>
    <lineage>
        <taxon>unclassified sequences</taxon>
        <taxon>metagenomes</taxon>
        <taxon>ecological metagenomes</taxon>
    </lineage>
</organism>
<sequence>LHRDGTPYRQAEVEYIKSLTGRR</sequence>
<proteinExistence type="predicted"/>
<dbReference type="AlphaFoldDB" id="A0A382UF01"/>
<dbReference type="EMBL" id="UINC01143744">
    <property type="protein sequence ID" value="SVD32846.1"/>
    <property type="molecule type" value="Genomic_DNA"/>
</dbReference>
<protein>
    <submittedName>
        <fullName evidence="1">Uncharacterized protein</fullName>
    </submittedName>
</protein>
<feature type="non-terminal residue" evidence="1">
    <location>
        <position position="1"/>
    </location>
</feature>